<dbReference type="InterPro" id="IPR050645">
    <property type="entry name" value="Histidine_acid_phosphatase"/>
</dbReference>
<sequence>MAPSISASLNADSPASNIVQARLPKLSPEFIAQHYPSETKLVHVHLVHRHGERTPASHLFPHISPKHWNFCAQGNRLYTDFAKAVKVYAPDADVGGDGNSYQQWHSYMFKLENSKSSSIFPKDNLSKAHKNDKSQFTADTCAFGQLTDVGRESLTSLGVHMRALYMDALGFLPAMPRPGDGNGPTEDLYLRTTSYTRAFESLQHALGGMYPNLPANSPLFRINVRPRSIDNLYPDYHCKIIGRLHAESSTESIALFAEDHAALHKDILQVPSLQEAFEAKLKSKAGYTSLYVWDTVSSMRSHGLPLPKEIDDELIARVSNISAVEYLHPTMSSTQLARLEIGPLVRELADNVVCAIEADRGIEAGKTRPPKMSIYSGHDTTIGPLLAILGDDLAGSPSLTTSATPMWPPFSSSLRIELLKDSTSPYPTVQPSWAGDLANHSEDLSAIPPEERIRPLTVPDSLYRWAPGRTDNASAVPFNSRATRDYYVRIWYNDRSVQLPACRDPGAHHSKLGASVCTLDGFFKQIARFVPSESETIQERLALANA</sequence>
<dbReference type="Pfam" id="PF00328">
    <property type="entry name" value="His_Phos_2"/>
    <property type="match status" value="1"/>
</dbReference>
<dbReference type="PANTHER" id="PTHR11567:SF110">
    <property type="entry name" value="2-PHOSPHOXYLOSE PHOSPHATASE 1"/>
    <property type="match status" value="1"/>
</dbReference>
<keyword evidence="2" id="KW-0378">Hydrolase</keyword>
<dbReference type="OrthoDB" id="10257284at2759"/>
<dbReference type="InterPro" id="IPR000560">
    <property type="entry name" value="His_Pase_clade-2"/>
</dbReference>
<dbReference type="Gene3D" id="3.40.50.1240">
    <property type="entry name" value="Phosphoglycerate mutase-like"/>
    <property type="match status" value="1"/>
</dbReference>
<dbReference type="SUPFAM" id="SSF53254">
    <property type="entry name" value="Phosphoglycerate mutase-like"/>
    <property type="match status" value="1"/>
</dbReference>
<dbReference type="AlphaFoldDB" id="A0A9W8GEC2"/>
<dbReference type="EMBL" id="JANBTX010000384">
    <property type="protein sequence ID" value="KAJ2682643.1"/>
    <property type="molecule type" value="Genomic_DNA"/>
</dbReference>
<protein>
    <recommendedName>
        <fullName evidence="5">Acid phosphatase</fullName>
    </recommendedName>
</protein>
<dbReference type="InterPro" id="IPR029033">
    <property type="entry name" value="His_PPase_superfam"/>
</dbReference>
<keyword evidence="4" id="KW-1185">Reference proteome</keyword>
<evidence type="ECO:0000256" key="1">
    <source>
        <dbReference type="ARBA" id="ARBA00005375"/>
    </source>
</evidence>
<organism evidence="3 4">
    <name type="scientific">Coemansia spiralis</name>
    <dbReference type="NCBI Taxonomy" id="417178"/>
    <lineage>
        <taxon>Eukaryota</taxon>
        <taxon>Fungi</taxon>
        <taxon>Fungi incertae sedis</taxon>
        <taxon>Zoopagomycota</taxon>
        <taxon>Kickxellomycotina</taxon>
        <taxon>Kickxellomycetes</taxon>
        <taxon>Kickxellales</taxon>
        <taxon>Kickxellaceae</taxon>
        <taxon>Coemansia</taxon>
    </lineage>
</organism>
<evidence type="ECO:0000313" key="3">
    <source>
        <dbReference type="EMBL" id="KAJ2682643.1"/>
    </source>
</evidence>
<dbReference type="Proteomes" id="UP001151516">
    <property type="component" value="Unassembled WGS sequence"/>
</dbReference>
<name>A0A9W8GEC2_9FUNG</name>
<dbReference type="GO" id="GO:0016791">
    <property type="term" value="F:phosphatase activity"/>
    <property type="evidence" value="ECO:0007669"/>
    <property type="project" value="TreeGrafter"/>
</dbReference>
<proteinExistence type="inferred from homology"/>
<accession>A0A9W8GEC2</accession>
<comment type="caution">
    <text evidence="3">The sequence shown here is derived from an EMBL/GenBank/DDBJ whole genome shotgun (WGS) entry which is preliminary data.</text>
</comment>
<dbReference type="CDD" id="cd07061">
    <property type="entry name" value="HP_HAP_like"/>
    <property type="match status" value="1"/>
</dbReference>
<evidence type="ECO:0008006" key="5">
    <source>
        <dbReference type="Google" id="ProtNLM"/>
    </source>
</evidence>
<gene>
    <name evidence="3" type="ORF">IWW39_005908</name>
</gene>
<dbReference type="PROSITE" id="PS00616">
    <property type="entry name" value="HIS_ACID_PHOSPHAT_1"/>
    <property type="match status" value="1"/>
</dbReference>
<dbReference type="PANTHER" id="PTHR11567">
    <property type="entry name" value="ACID PHOSPHATASE-RELATED"/>
    <property type="match status" value="1"/>
</dbReference>
<dbReference type="InterPro" id="IPR033379">
    <property type="entry name" value="Acid_Pase_AS"/>
</dbReference>
<reference evidence="3" key="1">
    <citation type="submission" date="2022-07" db="EMBL/GenBank/DDBJ databases">
        <title>Phylogenomic reconstructions and comparative analyses of Kickxellomycotina fungi.</title>
        <authorList>
            <person name="Reynolds N.K."/>
            <person name="Stajich J.E."/>
            <person name="Barry K."/>
            <person name="Grigoriev I.V."/>
            <person name="Crous P."/>
            <person name="Smith M.E."/>
        </authorList>
    </citation>
    <scope>NUCLEOTIDE SEQUENCE</scope>
    <source>
        <strain evidence="3">CBS 109367</strain>
    </source>
</reference>
<evidence type="ECO:0000256" key="2">
    <source>
        <dbReference type="ARBA" id="ARBA00022801"/>
    </source>
</evidence>
<comment type="similarity">
    <text evidence="1">Belongs to the histidine acid phosphatase family.</text>
</comment>
<evidence type="ECO:0000313" key="4">
    <source>
        <dbReference type="Proteomes" id="UP001151516"/>
    </source>
</evidence>